<keyword evidence="4" id="KW-1185">Reference proteome</keyword>
<accession>A0A9W9WC24</accession>
<dbReference type="InterPro" id="IPR029052">
    <property type="entry name" value="Metallo-depent_PP-like"/>
</dbReference>
<dbReference type="Pfam" id="PF00149">
    <property type="entry name" value="Metallophos"/>
    <property type="match status" value="1"/>
</dbReference>
<dbReference type="GO" id="GO:0006798">
    <property type="term" value="P:polyphosphate catabolic process"/>
    <property type="evidence" value="ECO:0007669"/>
    <property type="project" value="TreeGrafter"/>
</dbReference>
<comment type="caution">
    <text evidence="3">The sequence shown here is derived from an EMBL/GenBank/DDBJ whole genome shotgun (WGS) entry which is preliminary data.</text>
</comment>
<evidence type="ECO:0000259" key="2">
    <source>
        <dbReference type="Pfam" id="PF00149"/>
    </source>
</evidence>
<dbReference type="GO" id="GO:0000298">
    <property type="term" value="F:endopolyphosphatase activity"/>
    <property type="evidence" value="ECO:0007669"/>
    <property type="project" value="TreeGrafter"/>
</dbReference>
<dbReference type="OrthoDB" id="10267127at2759"/>
<dbReference type="EMBL" id="JAPZBU010000003">
    <property type="protein sequence ID" value="KAJ5414389.1"/>
    <property type="molecule type" value="Genomic_DNA"/>
</dbReference>
<gene>
    <name evidence="3" type="ORF">N7509_001016</name>
</gene>
<feature type="domain" description="Calcineurin-like phosphoesterase" evidence="2">
    <location>
        <begin position="5"/>
        <end position="192"/>
    </location>
</feature>
<organism evidence="3 4">
    <name type="scientific">Penicillium cosmopolitanum</name>
    <dbReference type="NCBI Taxonomy" id="1131564"/>
    <lineage>
        <taxon>Eukaryota</taxon>
        <taxon>Fungi</taxon>
        <taxon>Dikarya</taxon>
        <taxon>Ascomycota</taxon>
        <taxon>Pezizomycotina</taxon>
        <taxon>Eurotiomycetes</taxon>
        <taxon>Eurotiomycetidae</taxon>
        <taxon>Eurotiales</taxon>
        <taxon>Aspergillaceae</taxon>
        <taxon>Penicillium</taxon>
    </lineage>
</organism>
<dbReference type="PANTHER" id="PTHR42850:SF4">
    <property type="entry name" value="ZINC-DEPENDENT ENDOPOLYPHOSPHATASE"/>
    <property type="match status" value="1"/>
</dbReference>
<feature type="region of interest" description="Disordered" evidence="1">
    <location>
        <begin position="78"/>
        <end position="106"/>
    </location>
</feature>
<feature type="compositionally biased region" description="Polar residues" evidence="1">
    <location>
        <begin position="91"/>
        <end position="104"/>
    </location>
</feature>
<proteinExistence type="predicted"/>
<evidence type="ECO:0000313" key="3">
    <source>
        <dbReference type="EMBL" id="KAJ5414389.1"/>
    </source>
</evidence>
<reference evidence="3" key="2">
    <citation type="journal article" date="2023" name="IMA Fungus">
        <title>Comparative genomic study of the Penicillium genus elucidates a diverse pangenome and 15 lateral gene transfer events.</title>
        <authorList>
            <person name="Petersen C."/>
            <person name="Sorensen T."/>
            <person name="Nielsen M.R."/>
            <person name="Sondergaard T.E."/>
            <person name="Sorensen J.L."/>
            <person name="Fitzpatrick D.A."/>
            <person name="Frisvad J.C."/>
            <person name="Nielsen K.L."/>
        </authorList>
    </citation>
    <scope>NUCLEOTIDE SEQUENCE</scope>
    <source>
        <strain evidence="3">IBT 29677</strain>
    </source>
</reference>
<dbReference type="CDD" id="cd00144">
    <property type="entry name" value="MPP_PPP_family"/>
    <property type="match status" value="1"/>
</dbReference>
<dbReference type="InterPro" id="IPR004843">
    <property type="entry name" value="Calcineurin-like_PHP"/>
</dbReference>
<dbReference type="GO" id="GO:0016791">
    <property type="term" value="F:phosphatase activity"/>
    <property type="evidence" value="ECO:0007669"/>
    <property type="project" value="TreeGrafter"/>
</dbReference>
<dbReference type="AlphaFoldDB" id="A0A9W9WC24"/>
<dbReference type="Proteomes" id="UP001147747">
    <property type="component" value="Unassembled WGS sequence"/>
</dbReference>
<dbReference type="GO" id="GO:0005737">
    <property type="term" value="C:cytoplasm"/>
    <property type="evidence" value="ECO:0007669"/>
    <property type="project" value="TreeGrafter"/>
</dbReference>
<dbReference type="SUPFAM" id="SSF56300">
    <property type="entry name" value="Metallo-dependent phosphatases"/>
    <property type="match status" value="1"/>
</dbReference>
<protein>
    <recommendedName>
        <fullName evidence="2">Calcineurin-like phosphoesterase domain-containing protein</fullName>
    </recommendedName>
</protein>
<reference evidence="3" key="1">
    <citation type="submission" date="2022-12" db="EMBL/GenBank/DDBJ databases">
        <authorList>
            <person name="Petersen C."/>
        </authorList>
    </citation>
    <scope>NUCLEOTIDE SEQUENCE</scope>
    <source>
        <strain evidence="3">IBT 29677</strain>
    </source>
</reference>
<dbReference type="InterPro" id="IPR050126">
    <property type="entry name" value="Ap4A_hydrolase"/>
</dbReference>
<evidence type="ECO:0000313" key="4">
    <source>
        <dbReference type="Proteomes" id="UP001147747"/>
    </source>
</evidence>
<evidence type="ECO:0000256" key="1">
    <source>
        <dbReference type="SAM" id="MobiDB-lite"/>
    </source>
</evidence>
<dbReference type="GeneID" id="81364633"/>
<dbReference type="Gene3D" id="3.60.21.10">
    <property type="match status" value="1"/>
</dbReference>
<dbReference type="PANTHER" id="PTHR42850">
    <property type="entry name" value="METALLOPHOSPHOESTERASE"/>
    <property type="match status" value="1"/>
</dbReference>
<dbReference type="RefSeq" id="XP_056494235.1">
    <property type="nucleotide sequence ID" value="XM_056625653.1"/>
</dbReference>
<name>A0A9W9WC24_9EURO</name>
<sequence>MKKSLSSLLDKVNFSQQNGDHLILVGDLVNKGPDSAGVVDLVMKLGANAVRGNHENAVLHAAEQINSKRDGLVQAGVLSSDSTVRGDKDSNPGQTIPENAQLPSSGPEFELIGDMENFQKHMVANAGPDDVQHGTATYTTALKLSKTQLEWLASLPLILRVELPHDIPSPLGENLIVVHAGLVPNIPLEKQEPHSIMHMRSLNRAPSEGDTITEFRPTEDFGEEGWVKEWDLWQESQESKTTVVFGHDAKRRLQVGKYTIGLDSACLYGHKLSALVVSVCEGRIQHQVVQVDCVDEPVVPTVPVPVPVPQPVTRKKSHQTESQ</sequence>